<proteinExistence type="inferred from homology"/>
<dbReference type="AlphaFoldDB" id="A0A9D9NHJ0"/>
<keyword evidence="2" id="KW-0597">Phosphoprotein</keyword>
<comment type="similarity">
    <text evidence="1 9">Belongs to the alkaline phosphatase family.</text>
</comment>
<evidence type="ECO:0000256" key="5">
    <source>
        <dbReference type="ARBA" id="ARBA00022833"/>
    </source>
</evidence>
<feature type="binding site" evidence="8">
    <location>
        <position position="278"/>
    </location>
    <ligand>
        <name>Zn(2+)</name>
        <dbReference type="ChEBI" id="CHEBI:29105"/>
        <label>2</label>
    </ligand>
</feature>
<evidence type="ECO:0000313" key="11">
    <source>
        <dbReference type="Proteomes" id="UP000823757"/>
    </source>
</evidence>
<evidence type="ECO:0000256" key="1">
    <source>
        <dbReference type="ARBA" id="ARBA00005984"/>
    </source>
</evidence>
<dbReference type="InterPro" id="IPR018299">
    <property type="entry name" value="Alkaline_phosphatase_AS"/>
</dbReference>
<comment type="caution">
    <text evidence="10">The sequence shown here is derived from an EMBL/GenBank/DDBJ whole genome shotgun (WGS) entry which is preliminary data.</text>
</comment>
<dbReference type="Pfam" id="PF00245">
    <property type="entry name" value="Alk_phosphatase"/>
    <property type="match status" value="2"/>
</dbReference>
<dbReference type="EMBL" id="JADIMD010000011">
    <property type="protein sequence ID" value="MBO8473851.1"/>
    <property type="molecule type" value="Genomic_DNA"/>
</dbReference>
<feature type="binding site" evidence="8">
    <location>
        <position position="373"/>
    </location>
    <ligand>
        <name>Zn(2+)</name>
        <dbReference type="ChEBI" id="CHEBI:29105"/>
        <label>2</label>
    </ligand>
</feature>
<name>A0A9D9NHJ0_9BACT</name>
<dbReference type="Proteomes" id="UP000823757">
    <property type="component" value="Unassembled WGS sequence"/>
</dbReference>
<feature type="binding site" evidence="8">
    <location>
        <position position="321"/>
    </location>
    <ligand>
        <name>Zn(2+)</name>
        <dbReference type="ChEBI" id="CHEBI:29105"/>
        <label>2</label>
    </ligand>
</feature>
<dbReference type="PROSITE" id="PS00123">
    <property type="entry name" value="ALKALINE_PHOSPHATASE"/>
    <property type="match status" value="1"/>
</dbReference>
<dbReference type="SMART" id="SM00098">
    <property type="entry name" value="alkPPc"/>
    <property type="match status" value="1"/>
</dbReference>
<evidence type="ECO:0000256" key="4">
    <source>
        <dbReference type="ARBA" id="ARBA00022801"/>
    </source>
</evidence>
<evidence type="ECO:0000256" key="7">
    <source>
        <dbReference type="PIRSR" id="PIRSR601952-1"/>
    </source>
</evidence>
<feature type="binding site" evidence="8">
    <location>
        <position position="48"/>
    </location>
    <ligand>
        <name>Mg(2+)</name>
        <dbReference type="ChEBI" id="CHEBI:18420"/>
    </ligand>
</feature>
<organism evidence="10 11">
    <name type="scientific">Candidatus Cryptobacteroides faecigallinarum</name>
    <dbReference type="NCBI Taxonomy" id="2840763"/>
    <lineage>
        <taxon>Bacteria</taxon>
        <taxon>Pseudomonadati</taxon>
        <taxon>Bacteroidota</taxon>
        <taxon>Bacteroidia</taxon>
        <taxon>Bacteroidales</taxon>
        <taxon>Candidatus Cryptobacteroides</taxon>
    </lineage>
</organism>
<protein>
    <submittedName>
        <fullName evidence="10">Alkaline phosphatase</fullName>
    </submittedName>
</protein>
<feature type="binding site" evidence="8">
    <location>
        <position position="273"/>
    </location>
    <ligand>
        <name>Mg(2+)</name>
        <dbReference type="ChEBI" id="CHEBI:18420"/>
    </ligand>
</feature>
<dbReference type="GO" id="GO:0046872">
    <property type="term" value="F:metal ion binding"/>
    <property type="evidence" value="ECO:0007669"/>
    <property type="project" value="UniProtKB-KW"/>
</dbReference>
<dbReference type="SUPFAM" id="SSF53649">
    <property type="entry name" value="Alkaline phosphatase-like"/>
    <property type="match status" value="1"/>
</dbReference>
<dbReference type="CDD" id="cd16012">
    <property type="entry name" value="ALP"/>
    <property type="match status" value="1"/>
</dbReference>
<reference evidence="10" key="1">
    <citation type="submission" date="2020-10" db="EMBL/GenBank/DDBJ databases">
        <authorList>
            <person name="Gilroy R."/>
        </authorList>
    </citation>
    <scope>NUCLEOTIDE SEQUENCE</scope>
    <source>
        <strain evidence="10">B1-13419</strain>
    </source>
</reference>
<feature type="binding site" evidence="8">
    <location>
        <position position="48"/>
    </location>
    <ligand>
        <name>Zn(2+)</name>
        <dbReference type="ChEBI" id="CHEBI:29105"/>
        <label>2</label>
    </ligand>
</feature>
<comment type="cofactor">
    <cofactor evidence="8">
        <name>Zn(2+)</name>
        <dbReference type="ChEBI" id="CHEBI:29105"/>
    </cofactor>
    <text evidence="8">Binds 2 Zn(2+) ions.</text>
</comment>
<reference evidence="10" key="2">
    <citation type="journal article" date="2021" name="PeerJ">
        <title>Extensive microbial diversity within the chicken gut microbiome revealed by metagenomics and culture.</title>
        <authorList>
            <person name="Gilroy R."/>
            <person name="Ravi A."/>
            <person name="Getino M."/>
            <person name="Pursley I."/>
            <person name="Horton D.L."/>
            <person name="Alikhan N.F."/>
            <person name="Baker D."/>
            <person name="Gharbi K."/>
            <person name="Hall N."/>
            <person name="Watson M."/>
            <person name="Adriaenssens E.M."/>
            <person name="Foster-Nyarko E."/>
            <person name="Jarju S."/>
            <person name="Secka A."/>
            <person name="Antonio M."/>
            <person name="Oren A."/>
            <person name="Chaudhuri R.R."/>
            <person name="La Ragione R."/>
            <person name="Hildebrand F."/>
            <person name="Pallen M.J."/>
        </authorList>
    </citation>
    <scope>NUCLEOTIDE SEQUENCE</scope>
    <source>
        <strain evidence="10">B1-13419</strain>
    </source>
</reference>
<evidence type="ECO:0000313" key="10">
    <source>
        <dbReference type="EMBL" id="MBO8473851.1"/>
    </source>
</evidence>
<keyword evidence="4" id="KW-0378">Hydrolase</keyword>
<dbReference type="PANTHER" id="PTHR11596:SF5">
    <property type="entry name" value="ALKALINE PHOSPHATASE"/>
    <property type="match status" value="1"/>
</dbReference>
<feature type="binding site" evidence="8">
    <location>
        <position position="148"/>
    </location>
    <ligand>
        <name>Mg(2+)</name>
        <dbReference type="ChEBI" id="CHEBI:18420"/>
    </ligand>
</feature>
<keyword evidence="3 8" id="KW-0479">Metal-binding</keyword>
<keyword evidence="6 8" id="KW-0460">Magnesium</keyword>
<accession>A0A9D9NHJ0</accession>
<dbReference type="PANTHER" id="PTHR11596">
    <property type="entry name" value="ALKALINE PHOSPHATASE"/>
    <property type="match status" value="1"/>
</dbReference>
<evidence type="ECO:0000256" key="3">
    <source>
        <dbReference type="ARBA" id="ARBA00022723"/>
    </source>
</evidence>
<evidence type="ECO:0000256" key="6">
    <source>
        <dbReference type="ARBA" id="ARBA00022842"/>
    </source>
</evidence>
<feature type="active site" description="Phosphoserine intermediate" evidence="7">
    <location>
        <position position="97"/>
    </location>
</feature>
<dbReference type="InterPro" id="IPR017850">
    <property type="entry name" value="Alkaline_phosphatase_core_sf"/>
</dbReference>
<evidence type="ECO:0000256" key="9">
    <source>
        <dbReference type="RuleBase" id="RU003946"/>
    </source>
</evidence>
<dbReference type="GO" id="GO:0004035">
    <property type="term" value="F:alkaline phosphatase activity"/>
    <property type="evidence" value="ECO:0007669"/>
    <property type="project" value="TreeGrafter"/>
</dbReference>
<feature type="binding site" evidence="8">
    <location>
        <position position="282"/>
    </location>
    <ligand>
        <name>Zn(2+)</name>
        <dbReference type="ChEBI" id="CHEBI:29105"/>
        <label>2</label>
    </ligand>
</feature>
<dbReference type="InterPro" id="IPR001952">
    <property type="entry name" value="Alkaline_phosphatase"/>
</dbReference>
<feature type="binding site" evidence="8">
    <location>
        <position position="150"/>
    </location>
    <ligand>
        <name>Mg(2+)</name>
        <dbReference type="ChEBI" id="CHEBI:18420"/>
    </ligand>
</feature>
<keyword evidence="5 8" id="KW-0862">Zinc</keyword>
<feature type="binding site" evidence="8">
    <location>
        <position position="322"/>
    </location>
    <ligand>
        <name>Zn(2+)</name>
        <dbReference type="ChEBI" id="CHEBI:29105"/>
        <label>2</label>
    </ligand>
</feature>
<sequence>MEKSTKRILLVISAVIVIAAAVAAIICPKAKGKAEAQPAKYIFLMIGDGMGATQVAAAESYFSSLEGKFGGEQVTFTQFPVLGLCTTYSANRNITDSAASGTAIATGNKTDNGMIGIAPDGTPLQSMAYTLKEKGYRIGIMSSVPVNHATPASFYAHSSDRGNYYDISLEIPESGFDFFAGNGILDFNGEDGNLEDIDAVLEREGYDVCYGLDELAATEDRCGIVALPASQKKKEAQNYEIDDEAAEDETLAEYLEAAIEYLGEEKPFFIMCEGGEIDWAAHDNNTMEMIEAISRFDDAVRVAYEFYLNHKDETLIVVTADHETGGITIGADKSSKIDWEGMVEDTEKTVDPDKEDFREISRQNNIGWTTFGHSGAPVPVYAIGKGAEKFAGRIDNTDIYGKVVCE</sequence>
<comment type="cofactor">
    <cofactor evidence="8">
        <name>Mg(2+)</name>
        <dbReference type="ChEBI" id="CHEBI:18420"/>
    </cofactor>
    <text evidence="8">Binds 1 Mg(2+) ion.</text>
</comment>
<evidence type="ECO:0000256" key="8">
    <source>
        <dbReference type="PIRSR" id="PIRSR601952-2"/>
    </source>
</evidence>
<evidence type="ECO:0000256" key="2">
    <source>
        <dbReference type="ARBA" id="ARBA00022553"/>
    </source>
</evidence>
<dbReference type="Gene3D" id="3.40.720.10">
    <property type="entry name" value="Alkaline Phosphatase, subunit A"/>
    <property type="match status" value="1"/>
</dbReference>
<dbReference type="PRINTS" id="PR00113">
    <property type="entry name" value="ALKPHPHTASE"/>
</dbReference>
<gene>
    <name evidence="10" type="ORF">IAB91_00980</name>
</gene>